<dbReference type="InterPro" id="IPR029044">
    <property type="entry name" value="Nucleotide-diphossugar_trans"/>
</dbReference>
<dbReference type="CDD" id="cd00761">
    <property type="entry name" value="Glyco_tranf_GTA_type"/>
    <property type="match status" value="1"/>
</dbReference>
<comment type="caution">
    <text evidence="4">The sequence shown here is derived from an EMBL/GenBank/DDBJ whole genome shotgun (WGS) entry which is preliminary data.</text>
</comment>
<dbReference type="Proteomes" id="UP000789595">
    <property type="component" value="Unassembled WGS sequence"/>
</dbReference>
<dbReference type="Gene3D" id="3.40.50.2000">
    <property type="entry name" value="Glycogen Phosphorylase B"/>
    <property type="match status" value="1"/>
</dbReference>
<dbReference type="Pfam" id="PF13432">
    <property type="entry name" value="TPR_16"/>
    <property type="match status" value="2"/>
</dbReference>
<organism evidence="4 5">
    <name type="scientific">Pelagomonas calceolata</name>
    <dbReference type="NCBI Taxonomy" id="35677"/>
    <lineage>
        <taxon>Eukaryota</taxon>
        <taxon>Sar</taxon>
        <taxon>Stramenopiles</taxon>
        <taxon>Ochrophyta</taxon>
        <taxon>Pelagophyceae</taxon>
        <taxon>Pelagomonadales</taxon>
        <taxon>Pelagomonadaceae</taxon>
        <taxon>Pelagomonas</taxon>
    </lineage>
</organism>
<protein>
    <recommendedName>
        <fullName evidence="6">O-GlcNAc transferase C-terminal domain-containing protein</fullName>
    </recommendedName>
</protein>
<dbReference type="EMBL" id="CAKKNE010000002">
    <property type="protein sequence ID" value="CAH0367398.1"/>
    <property type="molecule type" value="Genomic_DNA"/>
</dbReference>
<evidence type="ECO:0000313" key="5">
    <source>
        <dbReference type="Proteomes" id="UP000789595"/>
    </source>
</evidence>
<comment type="pathway">
    <text evidence="1">Protein modification; protein glycosylation.</text>
</comment>
<accession>A0A8J2SCZ6</accession>
<dbReference type="AlphaFoldDB" id="A0A8J2SCZ6"/>
<name>A0A8J2SCZ6_9STRA</name>
<keyword evidence="2" id="KW-0328">Glycosyltransferase</keyword>
<dbReference type="SMART" id="SM00028">
    <property type="entry name" value="TPR"/>
    <property type="match status" value="6"/>
</dbReference>
<evidence type="ECO:0008006" key="6">
    <source>
        <dbReference type="Google" id="ProtNLM"/>
    </source>
</evidence>
<dbReference type="InterPro" id="IPR019734">
    <property type="entry name" value="TPR_rpt"/>
</dbReference>
<dbReference type="InterPro" id="IPR051939">
    <property type="entry name" value="Glycosyltr_41/O-GlcNAc_trsf"/>
</dbReference>
<evidence type="ECO:0000256" key="3">
    <source>
        <dbReference type="ARBA" id="ARBA00022679"/>
    </source>
</evidence>
<dbReference type="Gene3D" id="3.40.50.11380">
    <property type="match status" value="1"/>
</dbReference>
<dbReference type="PANTHER" id="PTHR44835:SF1">
    <property type="entry name" value="PROTEIN O-GLCNAC TRANSFERASE"/>
    <property type="match status" value="1"/>
</dbReference>
<gene>
    <name evidence="4" type="ORF">PECAL_2P04170</name>
</gene>
<evidence type="ECO:0000256" key="1">
    <source>
        <dbReference type="ARBA" id="ARBA00004922"/>
    </source>
</evidence>
<keyword evidence="3" id="KW-0808">Transferase</keyword>
<sequence>MRLLLLIAAARAQPEKLLERGTSHYNAGDSTKAQQAFVQLSTDQTAPPHLRAQAYQGLAALAQRRGDPVEAAAQVEQAVATCDDMSCDASLRATFYEARGVLKRGAGDMEGAVDAFTQCASLDADRACDAALARLFHHNGLIQDAPPRYLRAVAAASSSMSCRGEGCVLRVPLLNDAAIALEATGNTQAAVALLREAVQLDPLNEQSVGNLALYLRDLGEVAESLKWGRRGVDIAPQSSAMLHNVALLEQWVRNKSGAVALWRQARALNSGVFQPVASLAHEEGYRGNLSGAALLYEEALLLAEASEQWKGHADALRLQLATSQLPHIYDDAQHATRCWFHYTEGLRELLRRPHLNIEDPLHTTGAGALGYYLEYVGLPDLPPRRLLAKTYWRGSPELKYRATWLPADADEGYTPPQIRVGFMTAFYFRHSVGLLTEGVIRTLDRRKFRVILLRIEGEPTDDLTTSLEEACDESYLVPSSTLQKARLVVESARIDILVYGEIGMNSMAYFLLFSRLSRRTAIFWGHAVTSGVSQFDTVSDEATGGGDYFVSSTLFEPSDGGQDDYSEQLYLMRSMTTRFLPPVKPRLSLEIEDVLPGIAGMRLYLVPQTLYKLHPDFDGLLADILRKDTHAIVAFPEAQLGEWTEALERRWNRTLTNDIRDRVRVFRRLDFDEFIRLAQLCDVVLDPFPVGGGRSSLELFSVGAPIVMLEPRTSIVQLTRGMYEVMGDPCPRCIAQTPSEFVDSAVWVATNSTRELRSIIQERSHVLYDNADVTAEWEVFLEFILREPRPSKPPRKAIIAQQSQWGFAKRSFGWELKELEENEPYDVNIDWTTLHFGLRLSHPDPWTGLTSEFVVAVYKGEDPVDVADRLSSYIGAEPVKARWLAAVLQNGARQSGKVVDATVYTLDDVALNITVREGDDLHQVATWHAVRSGLGDGHIEVLSNALRERISSHTTSAWLSARRKRDHLSRGDPSACFSRHYKAAWTEPSECSVTVGLTTCKRLRHFRLTMQGLIRVFQGDLVDHPLVCRVVVIDDGSSEGDRLDMMREFPRVDFVLKNNEEHKGHARSMNLLLSMVQTPYLLYMEDDWLALDHVSVTHVLDEALSVLRAAHEEEPVVEVLLNDQSSRSCAYAAEEGCPMLGKAGWPRVTSDGIAYRLHDYGTVEPGHAFTYWPGFSLNPALWDVRRLQCAFSESFGEPPVFNSTDARFEQSFSLKAYDAGIRVAYLPRVSFAHTGVDQTAYALNNFTRPFDGQVGGGLK</sequence>
<dbReference type="SUPFAM" id="SSF53448">
    <property type="entry name" value="Nucleotide-diphospho-sugar transferases"/>
    <property type="match status" value="1"/>
</dbReference>
<dbReference type="SUPFAM" id="SSF48452">
    <property type="entry name" value="TPR-like"/>
    <property type="match status" value="1"/>
</dbReference>
<dbReference type="InterPro" id="IPR011990">
    <property type="entry name" value="TPR-like_helical_dom_sf"/>
</dbReference>
<keyword evidence="5" id="KW-1185">Reference proteome</keyword>
<evidence type="ECO:0000256" key="2">
    <source>
        <dbReference type="ARBA" id="ARBA00022676"/>
    </source>
</evidence>
<dbReference type="Gene3D" id="1.25.40.10">
    <property type="entry name" value="Tetratricopeptide repeat domain"/>
    <property type="match status" value="1"/>
</dbReference>
<dbReference type="Gene3D" id="3.90.550.10">
    <property type="entry name" value="Spore Coat Polysaccharide Biosynthesis Protein SpsA, Chain A"/>
    <property type="match status" value="1"/>
</dbReference>
<reference evidence="4" key="1">
    <citation type="submission" date="2021-11" db="EMBL/GenBank/DDBJ databases">
        <authorList>
            <consortium name="Genoscope - CEA"/>
            <person name="William W."/>
        </authorList>
    </citation>
    <scope>NUCLEOTIDE SEQUENCE</scope>
</reference>
<evidence type="ECO:0000313" key="4">
    <source>
        <dbReference type="EMBL" id="CAH0367398.1"/>
    </source>
</evidence>
<dbReference type="PANTHER" id="PTHR44835">
    <property type="entry name" value="UDP-N-ACETYLGLUCOSAMINE--PEPTIDE N-ACETYLGLUCOSAMINYLTRANSFERASE SPINDLY-RELATED"/>
    <property type="match status" value="1"/>
</dbReference>
<proteinExistence type="predicted"/>
<dbReference type="GO" id="GO:0016757">
    <property type="term" value="F:glycosyltransferase activity"/>
    <property type="evidence" value="ECO:0007669"/>
    <property type="project" value="UniProtKB-KW"/>
</dbReference>
<dbReference type="OrthoDB" id="9991317at2759"/>